<dbReference type="EMBL" id="BDOQ01000013">
    <property type="protein sequence ID" value="GBG15005.1"/>
    <property type="molecule type" value="Genomic_DNA"/>
</dbReference>
<dbReference type="Pfam" id="PF11684">
    <property type="entry name" value="DUF3280"/>
    <property type="match status" value="1"/>
</dbReference>
<protein>
    <submittedName>
        <fullName evidence="1">Multidrug transporter</fullName>
    </submittedName>
</protein>
<proteinExistence type="predicted"/>
<dbReference type="OrthoDB" id="5567749at2"/>
<organism evidence="1 2">
    <name type="scientific">Novimethylophilus kurashikiensis</name>
    <dbReference type="NCBI Taxonomy" id="1825523"/>
    <lineage>
        <taxon>Bacteria</taxon>
        <taxon>Pseudomonadati</taxon>
        <taxon>Pseudomonadota</taxon>
        <taxon>Betaproteobacteria</taxon>
        <taxon>Nitrosomonadales</taxon>
        <taxon>Methylophilaceae</taxon>
        <taxon>Novimethylophilus</taxon>
    </lineage>
</organism>
<name>A0A2R5FAE9_9PROT</name>
<evidence type="ECO:0000313" key="1">
    <source>
        <dbReference type="EMBL" id="GBG15005.1"/>
    </source>
</evidence>
<sequence length="175" mass="19155">MDSLLKRLFLDISLLFSIAGFTWAGPDPKVMVLDIQLNDLTDLPNAPEELARDAFLSSTFRQRLADKGVAVLPPAESLKTLAAQNSPTYLFDRPAEAAKLAAPSGADYVIIGVALKPTYLFVYPRLLLIDVKQQKVVMPTYAQLESSWTDQNTTARTAEYLAGKIAAKVKALAEQ</sequence>
<accession>A0A2R5FAE9</accession>
<evidence type="ECO:0000313" key="2">
    <source>
        <dbReference type="Proteomes" id="UP000245081"/>
    </source>
</evidence>
<comment type="caution">
    <text evidence="1">The sequence shown here is derived from an EMBL/GenBank/DDBJ whole genome shotgun (WGS) entry which is preliminary data.</text>
</comment>
<gene>
    <name evidence="1" type="ORF">NMK_2606</name>
</gene>
<keyword evidence="2" id="KW-1185">Reference proteome</keyword>
<dbReference type="InterPro" id="IPR021698">
    <property type="entry name" value="DUF3280"/>
</dbReference>
<dbReference type="Proteomes" id="UP000245081">
    <property type="component" value="Unassembled WGS sequence"/>
</dbReference>
<dbReference type="AlphaFoldDB" id="A0A2R5FAE9"/>
<reference evidence="1 2" key="1">
    <citation type="journal article" date="2018" name="Environ. Microbiol.">
        <title>Isolation and genomic characterization of Novimethylophilus kurashikiensis gen. nov. sp. nov., a new lanthanide-dependent methylotrophic species of Methylophilaceae.</title>
        <authorList>
            <person name="Lv H."/>
            <person name="Sahin N."/>
            <person name="Tani A."/>
        </authorList>
    </citation>
    <scope>NUCLEOTIDE SEQUENCE [LARGE SCALE GENOMIC DNA]</scope>
    <source>
        <strain evidence="1 2">La2-4</strain>
    </source>
</reference>